<evidence type="ECO:0000256" key="3">
    <source>
        <dbReference type="RuleBase" id="RU004508"/>
    </source>
</evidence>
<dbReference type="CDD" id="cd00616">
    <property type="entry name" value="AHBA_syn"/>
    <property type="match status" value="1"/>
</dbReference>
<evidence type="ECO:0000313" key="4">
    <source>
        <dbReference type="EMBL" id="OGF62471.1"/>
    </source>
</evidence>
<dbReference type="InterPro" id="IPR015422">
    <property type="entry name" value="PyrdxlP-dep_Trfase_small"/>
</dbReference>
<feature type="active site" description="Proton acceptor" evidence="1">
    <location>
        <position position="184"/>
    </location>
</feature>
<feature type="modified residue" description="N6-(pyridoxal phosphate)lysine" evidence="2">
    <location>
        <position position="184"/>
    </location>
</feature>
<evidence type="ECO:0000256" key="2">
    <source>
        <dbReference type="PIRSR" id="PIRSR000390-2"/>
    </source>
</evidence>
<comment type="similarity">
    <text evidence="3">Belongs to the DegT/DnrJ/EryC1 family.</text>
</comment>
<gene>
    <name evidence="4" type="ORF">A2834_03325</name>
</gene>
<reference evidence="4 5" key="1">
    <citation type="journal article" date="2016" name="Nat. Commun.">
        <title>Thousands of microbial genomes shed light on interconnected biogeochemical processes in an aquifer system.</title>
        <authorList>
            <person name="Anantharaman K."/>
            <person name="Brown C.T."/>
            <person name="Hug L.A."/>
            <person name="Sharon I."/>
            <person name="Castelle C.J."/>
            <person name="Probst A.J."/>
            <person name="Thomas B.C."/>
            <person name="Singh A."/>
            <person name="Wilkins M.J."/>
            <person name="Karaoz U."/>
            <person name="Brodie E.L."/>
            <person name="Williams K.H."/>
            <person name="Hubbard S.S."/>
            <person name="Banfield J.F."/>
        </authorList>
    </citation>
    <scope>NUCLEOTIDE SEQUENCE [LARGE SCALE GENOMIC DNA]</scope>
</reference>
<proteinExistence type="inferred from homology"/>
<dbReference type="Gene3D" id="3.90.1150.10">
    <property type="entry name" value="Aspartate Aminotransferase, domain 1"/>
    <property type="match status" value="1"/>
</dbReference>
<accession>A0A1F5VHQ8</accession>
<dbReference type="InterPro" id="IPR015421">
    <property type="entry name" value="PyrdxlP-dep_Trfase_major"/>
</dbReference>
<evidence type="ECO:0000256" key="1">
    <source>
        <dbReference type="PIRSR" id="PIRSR000390-1"/>
    </source>
</evidence>
<name>A0A1F5VHQ8_9BACT</name>
<dbReference type="STRING" id="1798325.A2834_03325"/>
<evidence type="ECO:0000313" key="5">
    <source>
        <dbReference type="Proteomes" id="UP000179251"/>
    </source>
</evidence>
<sequence length="386" mass="43267">MRKDFLTFGNPLIEQPEIDEVVDSLKSGWLGTGPKVKKFEELFGKYKGVKYAVALNSCTAALHLALLAIGIKPKDEVIVPAMTFVATANVVIHAGGTPVLADCEKGTMNIDPADVEKKITKKTKAVIPVHMAGRSCDMDAVMALAKKYNLKVVEDAAHAVETEYRGKKAGTFGDIGCFSFYATKNLVTGEGGMAITNNGEYADKMRILSLHGISADAWQRFGSDGYKHYQAIYPGYKYNMMDLQAALGIHQLKKIDKHWARRQEIWNKYNEAFKNLLVFLPAQIEPNTKHAYHLYTLLLNIDNLKITRDQFLEKMTKNNIGVGVHFIAVHMHQYYRDRFGYKKGDFLSAEWISERTVSLPLSPKLTDDDVNDVITAVTDVLNQQRK</sequence>
<keyword evidence="2 3" id="KW-0663">Pyridoxal phosphate</keyword>
<organism evidence="4 5">
    <name type="scientific">Candidatus Giovannonibacteria bacterium RIFCSPHIGHO2_01_FULL_45_23</name>
    <dbReference type="NCBI Taxonomy" id="1798325"/>
    <lineage>
        <taxon>Bacteria</taxon>
        <taxon>Candidatus Giovannoniibacteriota</taxon>
    </lineage>
</organism>
<dbReference type="Pfam" id="PF01041">
    <property type="entry name" value="DegT_DnrJ_EryC1"/>
    <property type="match status" value="1"/>
</dbReference>
<dbReference type="InterPro" id="IPR000653">
    <property type="entry name" value="DegT/StrS_aminotransferase"/>
</dbReference>
<dbReference type="SUPFAM" id="SSF53383">
    <property type="entry name" value="PLP-dependent transferases"/>
    <property type="match status" value="1"/>
</dbReference>
<comment type="caution">
    <text evidence="4">The sequence shown here is derived from an EMBL/GenBank/DDBJ whole genome shotgun (WGS) entry which is preliminary data.</text>
</comment>
<dbReference type="PANTHER" id="PTHR30244">
    <property type="entry name" value="TRANSAMINASE"/>
    <property type="match status" value="1"/>
</dbReference>
<dbReference type="EMBL" id="MFHD01000017">
    <property type="protein sequence ID" value="OGF62471.1"/>
    <property type="molecule type" value="Genomic_DNA"/>
</dbReference>
<dbReference type="GO" id="GO:0008483">
    <property type="term" value="F:transaminase activity"/>
    <property type="evidence" value="ECO:0007669"/>
    <property type="project" value="TreeGrafter"/>
</dbReference>
<dbReference type="PANTHER" id="PTHR30244:SF34">
    <property type="entry name" value="DTDP-4-AMINO-4,6-DIDEOXYGALACTOSE TRANSAMINASE"/>
    <property type="match status" value="1"/>
</dbReference>
<dbReference type="Gene3D" id="3.40.640.10">
    <property type="entry name" value="Type I PLP-dependent aspartate aminotransferase-like (Major domain)"/>
    <property type="match status" value="1"/>
</dbReference>
<dbReference type="InterPro" id="IPR015424">
    <property type="entry name" value="PyrdxlP-dep_Trfase"/>
</dbReference>
<protein>
    <submittedName>
        <fullName evidence="4">UDP-4-amino-4, 6-dideoxy-N-acetyl-beta-L-altrosamine transaminase</fullName>
    </submittedName>
</protein>
<dbReference type="Proteomes" id="UP000179251">
    <property type="component" value="Unassembled WGS sequence"/>
</dbReference>
<dbReference type="GO" id="GO:0030170">
    <property type="term" value="F:pyridoxal phosphate binding"/>
    <property type="evidence" value="ECO:0007669"/>
    <property type="project" value="TreeGrafter"/>
</dbReference>
<dbReference type="GO" id="GO:0000271">
    <property type="term" value="P:polysaccharide biosynthetic process"/>
    <property type="evidence" value="ECO:0007669"/>
    <property type="project" value="TreeGrafter"/>
</dbReference>
<dbReference type="PIRSF" id="PIRSF000390">
    <property type="entry name" value="PLP_StrS"/>
    <property type="match status" value="1"/>
</dbReference>
<dbReference type="AlphaFoldDB" id="A0A1F5VHQ8"/>